<reference evidence="3 4" key="1">
    <citation type="journal article" date="2019" name="Plant Biotechnol. J.">
        <title>The red bayberry genome and genetic basis of sex determination.</title>
        <authorList>
            <person name="Jia H.M."/>
            <person name="Jia H.J."/>
            <person name="Cai Q.L."/>
            <person name="Wang Y."/>
            <person name="Zhao H.B."/>
            <person name="Yang W.F."/>
            <person name="Wang G.Y."/>
            <person name="Li Y.H."/>
            <person name="Zhan D.L."/>
            <person name="Shen Y.T."/>
            <person name="Niu Q.F."/>
            <person name="Chang L."/>
            <person name="Qiu J."/>
            <person name="Zhao L."/>
            <person name="Xie H.B."/>
            <person name="Fu W.Y."/>
            <person name="Jin J."/>
            <person name="Li X.W."/>
            <person name="Jiao Y."/>
            <person name="Zhou C.C."/>
            <person name="Tu T."/>
            <person name="Chai C.Y."/>
            <person name="Gao J.L."/>
            <person name="Fan L.J."/>
            <person name="van de Weg E."/>
            <person name="Wang J.Y."/>
            <person name="Gao Z.S."/>
        </authorList>
    </citation>
    <scope>NUCLEOTIDE SEQUENCE [LARGE SCALE GENOMIC DNA]</scope>
    <source>
        <tissue evidence="3">Leaves</tissue>
    </source>
</reference>
<feature type="region of interest" description="Disordered" evidence="2">
    <location>
        <begin position="83"/>
        <end position="123"/>
    </location>
</feature>
<dbReference type="Proteomes" id="UP000516437">
    <property type="component" value="Chromosome 8"/>
</dbReference>
<dbReference type="EMBL" id="RXIC02000026">
    <property type="protein sequence ID" value="KAB1203646.1"/>
    <property type="molecule type" value="Genomic_DNA"/>
</dbReference>
<gene>
    <name evidence="3" type="ORF">CJ030_MR8G002788</name>
</gene>
<dbReference type="AlphaFoldDB" id="A0A6A1UU34"/>
<accession>A0A6A1UU34</accession>
<evidence type="ECO:0000313" key="3">
    <source>
        <dbReference type="EMBL" id="KAB1203646.1"/>
    </source>
</evidence>
<keyword evidence="4" id="KW-1185">Reference proteome</keyword>
<sequence length="280" mass="31321">MTRRSEDASWSNFTACEFETADILLHLPKLFFESESRRRFPSWAVKGRRSRGCPSRSFVCVGLGCSSSSEYLLRGTGVGSVGPKCEKEGPPAVKAEASSPATPLSFAPSSESDEKPKRSLKRKLPLKKKREEWLEIIDGLTKRRESLKLEIENMRRNCDDVKACNLDMEAKLRLRQCLENENGKRLKTVFSLSGEDQDADQKVQMHSSLPSTAGCVPPVNNGIGPSSFFDLNVPAEEMVGIDSHGPFDLNVPNQNLLKVMAAQARQRRMQIYRAKKLQQC</sequence>
<keyword evidence="1" id="KW-0175">Coiled coil</keyword>
<organism evidence="3 4">
    <name type="scientific">Morella rubra</name>
    <name type="common">Chinese bayberry</name>
    <dbReference type="NCBI Taxonomy" id="262757"/>
    <lineage>
        <taxon>Eukaryota</taxon>
        <taxon>Viridiplantae</taxon>
        <taxon>Streptophyta</taxon>
        <taxon>Embryophyta</taxon>
        <taxon>Tracheophyta</taxon>
        <taxon>Spermatophyta</taxon>
        <taxon>Magnoliopsida</taxon>
        <taxon>eudicotyledons</taxon>
        <taxon>Gunneridae</taxon>
        <taxon>Pentapetalae</taxon>
        <taxon>rosids</taxon>
        <taxon>fabids</taxon>
        <taxon>Fagales</taxon>
        <taxon>Myricaceae</taxon>
        <taxon>Morella</taxon>
    </lineage>
</organism>
<comment type="caution">
    <text evidence="3">The sequence shown here is derived from an EMBL/GenBank/DDBJ whole genome shotgun (WGS) entry which is preliminary data.</text>
</comment>
<evidence type="ECO:0000313" key="4">
    <source>
        <dbReference type="Proteomes" id="UP000516437"/>
    </source>
</evidence>
<feature type="compositionally biased region" description="Polar residues" evidence="2">
    <location>
        <begin position="99"/>
        <end position="110"/>
    </location>
</feature>
<dbReference type="PANTHER" id="PTHR37614:SF2">
    <property type="entry name" value="OS02G0121400 PROTEIN"/>
    <property type="match status" value="1"/>
</dbReference>
<dbReference type="OrthoDB" id="1721092at2759"/>
<protein>
    <submittedName>
        <fullName evidence="3">Uncharacterized protein</fullName>
    </submittedName>
</protein>
<dbReference type="PANTHER" id="PTHR37614">
    <property type="entry name" value="OS02G0121400 PROTEIN"/>
    <property type="match status" value="1"/>
</dbReference>
<evidence type="ECO:0000256" key="1">
    <source>
        <dbReference type="SAM" id="Coils"/>
    </source>
</evidence>
<name>A0A6A1UU34_9ROSI</name>
<proteinExistence type="predicted"/>
<evidence type="ECO:0000256" key="2">
    <source>
        <dbReference type="SAM" id="MobiDB-lite"/>
    </source>
</evidence>
<feature type="coiled-coil region" evidence="1">
    <location>
        <begin position="130"/>
        <end position="164"/>
    </location>
</feature>